<comment type="caution">
    <text evidence="2">The sequence shown here is derived from an EMBL/GenBank/DDBJ whole genome shotgun (WGS) entry which is preliminary data.</text>
</comment>
<feature type="chain" id="PRO_5041967469" description="RxLR effector protein" evidence="1">
    <location>
        <begin position="36"/>
        <end position="384"/>
    </location>
</feature>
<evidence type="ECO:0000313" key="3">
    <source>
        <dbReference type="Proteomes" id="UP001224775"/>
    </source>
</evidence>
<organism evidence="2 3">
    <name type="scientific">Skeletonema marinoi</name>
    <dbReference type="NCBI Taxonomy" id="267567"/>
    <lineage>
        <taxon>Eukaryota</taxon>
        <taxon>Sar</taxon>
        <taxon>Stramenopiles</taxon>
        <taxon>Ochrophyta</taxon>
        <taxon>Bacillariophyta</taxon>
        <taxon>Coscinodiscophyceae</taxon>
        <taxon>Thalassiosirophycidae</taxon>
        <taxon>Thalassiosirales</taxon>
        <taxon>Skeletonemataceae</taxon>
        <taxon>Skeletonema</taxon>
        <taxon>Skeletonema marinoi-dohrnii complex</taxon>
    </lineage>
</organism>
<dbReference type="Proteomes" id="UP001224775">
    <property type="component" value="Unassembled WGS sequence"/>
</dbReference>
<dbReference type="AlphaFoldDB" id="A0AAD8YFL7"/>
<feature type="signal peptide" evidence="1">
    <location>
        <begin position="1"/>
        <end position="35"/>
    </location>
</feature>
<keyword evidence="3" id="KW-1185">Reference proteome</keyword>
<protein>
    <recommendedName>
        <fullName evidence="4">RxLR effector protein</fullName>
    </recommendedName>
</protein>
<keyword evidence="1" id="KW-0732">Signal</keyword>
<reference evidence="2" key="1">
    <citation type="submission" date="2023-06" db="EMBL/GenBank/DDBJ databases">
        <title>Survivors Of The Sea: Transcriptome response of Skeletonema marinoi to long-term dormancy.</title>
        <authorList>
            <person name="Pinder M.I.M."/>
            <person name="Kourtchenko O."/>
            <person name="Robertson E.K."/>
            <person name="Larsson T."/>
            <person name="Maumus F."/>
            <person name="Osuna-Cruz C.M."/>
            <person name="Vancaester E."/>
            <person name="Stenow R."/>
            <person name="Vandepoele K."/>
            <person name="Ploug H."/>
            <person name="Bruchert V."/>
            <person name="Godhe A."/>
            <person name="Topel M."/>
        </authorList>
    </citation>
    <scope>NUCLEOTIDE SEQUENCE</scope>
    <source>
        <strain evidence="2">R05AC</strain>
    </source>
</reference>
<gene>
    <name evidence="2" type="ORF">QTG54_003970</name>
</gene>
<evidence type="ECO:0000256" key="1">
    <source>
        <dbReference type="SAM" id="SignalP"/>
    </source>
</evidence>
<accession>A0AAD8YFL7</accession>
<evidence type="ECO:0008006" key="4">
    <source>
        <dbReference type="Google" id="ProtNLM"/>
    </source>
</evidence>
<sequence length="384" mass="42607">MKMQQLRRPMMAVAAAATTLLLLCCSSSSLSLVDGFVPPTHTTTRLAHHRSGGFQPTHQLHSSAAADDDDVSETAALTTVDPKAKAEIRNILNHLSTQTLESLLSPSDAKLIYEELFFSSSDDDDEQSSIFNDETYQQYVKYWDKLGRKLREETRTPADLLGTDITNRILSFIRGDGDGSSSSSGSYDAQTVKTFLESDAINSLFTQLLYDAIFEFTTSIDIIGNAISKLPLLGPVRNQVLKESKRNMDRTLGPLLRQFLSGYTRVAIRQAVDFVVSKENASNFASANAKLVGYLLKERSVSAWIPEDKVLAEWRQDVWDYLVGLERGSDNQKIINQSIDWVYDLVGDKCIDDAGVNVGSIIDSSPTLEKNAALFWKRCQDNAN</sequence>
<name>A0AAD8YFL7_9STRA</name>
<dbReference type="EMBL" id="JATAAI010000006">
    <property type="protein sequence ID" value="KAK1744679.1"/>
    <property type="molecule type" value="Genomic_DNA"/>
</dbReference>
<proteinExistence type="predicted"/>
<evidence type="ECO:0000313" key="2">
    <source>
        <dbReference type="EMBL" id="KAK1744679.1"/>
    </source>
</evidence>